<dbReference type="RefSeq" id="WP_244747281.1">
    <property type="nucleotide sequence ID" value="NZ_CP095071.1"/>
</dbReference>
<dbReference type="InterPro" id="IPR002575">
    <property type="entry name" value="Aminoglycoside_PTrfase"/>
</dbReference>
<dbReference type="SUPFAM" id="SSF56112">
    <property type="entry name" value="Protein kinase-like (PK-like)"/>
    <property type="match status" value="1"/>
</dbReference>
<dbReference type="EMBL" id="CP095071">
    <property type="protein sequence ID" value="UOQ86904.1"/>
    <property type="molecule type" value="Genomic_DNA"/>
</dbReference>
<protein>
    <submittedName>
        <fullName evidence="2">Aminoglycoside phosphotransferase family protein</fullName>
    </submittedName>
</protein>
<accession>A0ABY4GRJ7</accession>
<proteinExistence type="predicted"/>
<dbReference type="Proteomes" id="UP000831537">
    <property type="component" value="Chromosome"/>
</dbReference>
<gene>
    <name evidence="2" type="ORF">MUN87_08480</name>
</gene>
<dbReference type="Pfam" id="PF01636">
    <property type="entry name" value="APH"/>
    <property type="match status" value="1"/>
</dbReference>
<evidence type="ECO:0000313" key="3">
    <source>
        <dbReference type="Proteomes" id="UP000831537"/>
    </source>
</evidence>
<sequence length="289" mass="33617">MLNRAIDQFGLRVRTMNEVEDSHSSSSTVYKCNLYTGENVYLKIPFTTLKFQRELEAYKILKGSVSTPDMLDYWTGDEECTGVFLLSELKGEPLTSKSTPSIAYQIGVLHAEMHAIQPPPEQKLTGIKNEFWQWSSFIEQQFLNFAEDVRGVIDEQLYKRAIDKFEVMKQQLPSPDGPSFIHMDFRPANIIVDHDNVSGVIDFESVRFGSTEIDFTKLYRDYLSYDDRLYHAYQEGYTSVRPLINLENVLPFYRFTDAFNSIGWCKRRGIEKNALFLAENMERLKKYLQ</sequence>
<dbReference type="PANTHER" id="PTHR21310">
    <property type="entry name" value="AMINOGLYCOSIDE PHOSPHOTRANSFERASE-RELATED-RELATED"/>
    <property type="match status" value="1"/>
</dbReference>
<dbReference type="InterPro" id="IPR051678">
    <property type="entry name" value="AGP_Transferase"/>
</dbReference>
<keyword evidence="3" id="KW-1185">Reference proteome</keyword>
<dbReference type="Gene3D" id="3.90.1200.10">
    <property type="match status" value="1"/>
</dbReference>
<organism evidence="2 3">
    <name type="scientific">Gracilibacillus salinarum</name>
    <dbReference type="NCBI Taxonomy" id="2932255"/>
    <lineage>
        <taxon>Bacteria</taxon>
        <taxon>Bacillati</taxon>
        <taxon>Bacillota</taxon>
        <taxon>Bacilli</taxon>
        <taxon>Bacillales</taxon>
        <taxon>Bacillaceae</taxon>
        <taxon>Gracilibacillus</taxon>
    </lineage>
</organism>
<evidence type="ECO:0000259" key="1">
    <source>
        <dbReference type="Pfam" id="PF01636"/>
    </source>
</evidence>
<feature type="domain" description="Aminoglycoside phosphotransferase" evidence="1">
    <location>
        <begin position="24"/>
        <end position="238"/>
    </location>
</feature>
<reference evidence="2 3" key="1">
    <citation type="submission" date="2022-04" db="EMBL/GenBank/DDBJ databases">
        <title>Gracilibacillus sp. isolated from saltern.</title>
        <authorList>
            <person name="Won M."/>
            <person name="Lee C.-M."/>
            <person name="Woen H.-Y."/>
            <person name="Kwon S.-W."/>
        </authorList>
    </citation>
    <scope>NUCLEOTIDE SEQUENCE [LARGE SCALE GENOMIC DNA]</scope>
    <source>
        <strain evidence="2 3">SSPM10-3</strain>
    </source>
</reference>
<dbReference type="InterPro" id="IPR011009">
    <property type="entry name" value="Kinase-like_dom_sf"/>
</dbReference>
<evidence type="ECO:0000313" key="2">
    <source>
        <dbReference type="EMBL" id="UOQ86904.1"/>
    </source>
</evidence>
<name>A0ABY4GRJ7_9BACI</name>